<evidence type="ECO:0000259" key="3">
    <source>
        <dbReference type="Pfam" id="PF13193"/>
    </source>
</evidence>
<dbReference type="GO" id="GO:0018858">
    <property type="term" value="F:benzoate-CoA ligase activity"/>
    <property type="evidence" value="ECO:0007669"/>
    <property type="project" value="UniProtKB-EC"/>
</dbReference>
<evidence type="ECO:0000256" key="1">
    <source>
        <dbReference type="ARBA" id="ARBA00022598"/>
    </source>
</evidence>
<keyword evidence="5" id="KW-1185">Reference proteome</keyword>
<evidence type="ECO:0000313" key="4">
    <source>
        <dbReference type="EMBL" id="MBP2184443.1"/>
    </source>
</evidence>
<dbReference type="InterPro" id="IPR025110">
    <property type="entry name" value="AMP-bd_C"/>
</dbReference>
<protein>
    <submittedName>
        <fullName evidence="4">Benzoate-CoA ligase</fullName>
        <ecNumber evidence="4">6.2.1.25</ecNumber>
    </submittedName>
</protein>
<dbReference type="InterPro" id="IPR045851">
    <property type="entry name" value="AMP-bd_C_sf"/>
</dbReference>
<feature type="domain" description="AMP-dependent synthetase/ligase" evidence="2">
    <location>
        <begin position="19"/>
        <end position="364"/>
    </location>
</feature>
<comment type="caution">
    <text evidence="4">The sequence shown here is derived from an EMBL/GenBank/DDBJ whole genome shotgun (WGS) entry which is preliminary data.</text>
</comment>
<dbReference type="InterPro" id="IPR000873">
    <property type="entry name" value="AMP-dep_synth/lig_dom"/>
</dbReference>
<dbReference type="InterPro" id="IPR042099">
    <property type="entry name" value="ANL_N_sf"/>
</dbReference>
<dbReference type="EC" id="6.2.1.25" evidence="4"/>
<dbReference type="InterPro" id="IPR011957">
    <property type="entry name" value="Benz_CoA_lig"/>
</dbReference>
<dbReference type="SUPFAM" id="SSF56801">
    <property type="entry name" value="Acetyl-CoA synthetase-like"/>
    <property type="match status" value="1"/>
</dbReference>
<evidence type="ECO:0000313" key="5">
    <source>
        <dbReference type="Proteomes" id="UP000741013"/>
    </source>
</evidence>
<keyword evidence="1 4" id="KW-0436">Ligase</keyword>
<dbReference type="NCBIfam" id="TIGR02262">
    <property type="entry name" value="benz_CoA_lig"/>
    <property type="match status" value="1"/>
</dbReference>
<dbReference type="Pfam" id="PF13193">
    <property type="entry name" value="AMP-binding_C"/>
    <property type="match status" value="1"/>
</dbReference>
<accession>A0ABS4PYD3</accession>
<reference evidence="4 5" key="1">
    <citation type="submission" date="2021-03" db="EMBL/GenBank/DDBJ databases">
        <title>Sequencing the genomes of 1000 actinobacteria strains.</title>
        <authorList>
            <person name="Klenk H.-P."/>
        </authorList>
    </citation>
    <scope>NUCLEOTIDE SEQUENCE [LARGE SCALE GENOMIC DNA]</scope>
    <source>
        <strain evidence="4 5">DSM 45510</strain>
    </source>
</reference>
<dbReference type="RefSeq" id="WP_209667459.1">
    <property type="nucleotide sequence ID" value="NZ_JAGGMS010000001.1"/>
</dbReference>
<dbReference type="Proteomes" id="UP000741013">
    <property type="component" value="Unassembled WGS sequence"/>
</dbReference>
<dbReference type="PANTHER" id="PTHR43352">
    <property type="entry name" value="ACETYL-COA SYNTHETASE"/>
    <property type="match status" value="1"/>
</dbReference>
<proteinExistence type="predicted"/>
<gene>
    <name evidence="4" type="ORF">JOM49_005969</name>
</gene>
<feature type="domain" description="AMP-binding enzyme C-terminal" evidence="3">
    <location>
        <begin position="414"/>
        <end position="489"/>
    </location>
</feature>
<organism evidence="4 5">
    <name type="scientific">Amycolatopsis magusensis</name>
    <dbReference type="NCBI Taxonomy" id="882444"/>
    <lineage>
        <taxon>Bacteria</taxon>
        <taxon>Bacillati</taxon>
        <taxon>Actinomycetota</taxon>
        <taxon>Actinomycetes</taxon>
        <taxon>Pseudonocardiales</taxon>
        <taxon>Pseudonocardiaceae</taxon>
        <taxon>Amycolatopsis</taxon>
    </lineage>
</organism>
<dbReference type="PANTHER" id="PTHR43352:SF1">
    <property type="entry name" value="ANTHRANILATE--COA LIGASE"/>
    <property type="match status" value="1"/>
</dbReference>
<dbReference type="Gene3D" id="3.40.50.12780">
    <property type="entry name" value="N-terminal domain of ligase-like"/>
    <property type="match status" value="1"/>
</dbReference>
<name>A0ABS4PYD3_9PSEU</name>
<evidence type="ECO:0000259" key="2">
    <source>
        <dbReference type="Pfam" id="PF00501"/>
    </source>
</evidence>
<sequence length="513" mass="55385">MPAPTTFNATDYLLERNLAQGRGDRTAVVSTSRTLTYTELSAEVHRVAGALRGLGVRPEERVMMCLGDDLELFVSILATMHLGAIAVPTSTMLTEPELRDLVVDSRARIMLTAPAFTETAGRAARSAPDIQHVVEDWDAFTGEPVERSYPTWADSPALWLYTSGTTGRPKAAMHRHADIRTVAENYGQRVLGIGPGDRCLSVAKLFFAYGIGNSMFFPMSVGATAILDERRPNPALFAERVREEGVTLFFGTPSFWAPLLASDVPDDAFSTVRQGVSAGEALPPRLYHGVLDRFGVEVLDGIGSTEMLHIFVSNRPGQVHPGSSGTVVPGYEVEIRDATGAVIDGAGIVGELYVRGDSAAIGYWCRAETTRQVFLGEWMQTGDTYVRNSDGTLSCLGRFNDMLKAGGIWVSPAEVEDRLLQHPDVAEAVVVAAPDADALDKPVAVVVPVPGRAVDGDELIQWCRGTLAAFKRPRAVVEVPELPKTATGKIRRNVLRDMVSTTLLREPVDAPAG</sequence>
<dbReference type="Gene3D" id="3.30.300.30">
    <property type="match status" value="1"/>
</dbReference>
<dbReference type="EMBL" id="JAGGMS010000001">
    <property type="protein sequence ID" value="MBP2184443.1"/>
    <property type="molecule type" value="Genomic_DNA"/>
</dbReference>
<dbReference type="Pfam" id="PF00501">
    <property type="entry name" value="AMP-binding"/>
    <property type="match status" value="1"/>
</dbReference>